<name>A0A0V9UDQ0_9NOCA</name>
<evidence type="ECO:0000313" key="2">
    <source>
        <dbReference type="Proteomes" id="UP000053060"/>
    </source>
</evidence>
<gene>
    <name evidence="1" type="ORF">Z045_24775</name>
</gene>
<proteinExistence type="predicted"/>
<organism evidence="1 2">
    <name type="scientific">Rhodococcus pyridinivorans KG-16</name>
    <dbReference type="NCBI Taxonomy" id="1441730"/>
    <lineage>
        <taxon>Bacteria</taxon>
        <taxon>Bacillati</taxon>
        <taxon>Actinomycetota</taxon>
        <taxon>Actinomycetes</taxon>
        <taxon>Mycobacteriales</taxon>
        <taxon>Nocardiaceae</taxon>
        <taxon>Rhodococcus</taxon>
    </lineage>
</organism>
<dbReference type="Proteomes" id="UP000053060">
    <property type="component" value="Unassembled WGS sequence"/>
</dbReference>
<comment type="caution">
    <text evidence="1">The sequence shown here is derived from an EMBL/GenBank/DDBJ whole genome shotgun (WGS) entry which is preliminary data.</text>
</comment>
<accession>A0A0V9UDQ0</accession>
<protein>
    <submittedName>
        <fullName evidence="1">Uncharacterized protein</fullName>
    </submittedName>
</protein>
<dbReference type="PATRIC" id="fig|1441730.3.peg.5203"/>
<dbReference type="AlphaFoldDB" id="A0A0V9UDQ0"/>
<reference evidence="2" key="1">
    <citation type="submission" date="2015-01" db="EMBL/GenBank/DDBJ databases">
        <title>Draft genome sequence of Rhodococcus pyridinivorans strain KG-16, a hydrocarbon-degrading bacterium.</title>
        <authorList>
            <person name="Aggarwal R.K."/>
            <person name="Dawar C."/>
        </authorList>
    </citation>
    <scope>NUCLEOTIDE SEQUENCE [LARGE SCALE GENOMIC DNA]</scope>
    <source>
        <strain evidence="2">KG-16</strain>
    </source>
</reference>
<dbReference type="EMBL" id="AZXY01000021">
    <property type="protein sequence ID" value="KSZ56148.1"/>
    <property type="molecule type" value="Genomic_DNA"/>
</dbReference>
<reference evidence="1 2" key="2">
    <citation type="journal article" date="2016" name="Genome Announc.">
        <title>Draft Genome Sequence of a Versatile Hydrocarbon-Degrading Bacterium, Rhodococcus pyridinivorans Strain KG-16, Collected from Oil Fields in India.</title>
        <authorList>
            <person name="Aggarwal R.K."/>
            <person name="Dawar C."/>
            <person name="Phanindranath R."/>
            <person name="Mutnuri L."/>
            <person name="Dayal A.M."/>
        </authorList>
    </citation>
    <scope>NUCLEOTIDE SEQUENCE [LARGE SCALE GENOMIC DNA]</scope>
    <source>
        <strain evidence="1 2">KG-16</strain>
    </source>
</reference>
<evidence type="ECO:0000313" key="1">
    <source>
        <dbReference type="EMBL" id="KSZ56148.1"/>
    </source>
</evidence>
<sequence>MRQMSVVTPKTLRQQLMQSAVLEKIMSSGISVDTEPVRRNLRTIRRQVGRSPLMDRYLDRWDRIVRDNDIDGIRTIVESDDDTSREMRNLSPLSVLLSDDERQRVLNEFGTRLRGTATR</sequence>